<feature type="domain" description="Thiolase C-terminal" evidence="1">
    <location>
        <begin position="276"/>
        <end position="335"/>
    </location>
</feature>
<dbReference type="AlphaFoldDB" id="A0A382LXP8"/>
<name>A0A382LXP8_9ZZZZ</name>
<sequence>MTTGKQACIVGIGQTPYSKWGSVTSESEFSLACRAILAAVREAGLEPKKIDGFSSFSNDRNEPSLLMNALGIDRLRFASMVWGGGGGGSCGAVALAQAAVESGQADYVVVFRSLCQGQSFRFGQFHPWTDHASFLTPFGMFAPPQMFAPLVRRHFHLYGTTEEHLGEVAVACREYANRNPKAVMHRRTLTMEQYLSSKMICDPLRIYDCCLESDGAAALLVTTWERARDLRHKPVEILASQQGSEKNWGTGILGGHNMPSSRYASGNGLGLASDLYGKSGVTSDDIDVVQLYDAFTGMVLFALEDFGFCKIGESGQFVADGNLRFGGRAPCNTSG</sequence>
<proteinExistence type="predicted"/>
<dbReference type="InterPro" id="IPR055140">
    <property type="entry name" value="Thiolase_C_2"/>
</dbReference>
<dbReference type="SUPFAM" id="SSF53901">
    <property type="entry name" value="Thiolase-like"/>
    <property type="match status" value="2"/>
</dbReference>
<dbReference type="EMBL" id="UINC01089865">
    <property type="protein sequence ID" value="SVC41303.1"/>
    <property type="molecule type" value="Genomic_DNA"/>
</dbReference>
<evidence type="ECO:0000259" key="1">
    <source>
        <dbReference type="Pfam" id="PF22691"/>
    </source>
</evidence>
<dbReference type="Pfam" id="PF22691">
    <property type="entry name" value="Thiolase_C_1"/>
    <property type="match status" value="1"/>
</dbReference>
<dbReference type="InterPro" id="IPR016039">
    <property type="entry name" value="Thiolase-like"/>
</dbReference>
<accession>A0A382LXP8</accession>
<organism evidence="2">
    <name type="scientific">marine metagenome</name>
    <dbReference type="NCBI Taxonomy" id="408172"/>
    <lineage>
        <taxon>unclassified sequences</taxon>
        <taxon>metagenomes</taxon>
        <taxon>ecological metagenomes</taxon>
    </lineage>
</organism>
<dbReference type="PANTHER" id="PTHR42870">
    <property type="entry name" value="ACETYL-COA C-ACETYLTRANSFERASE"/>
    <property type="match status" value="1"/>
</dbReference>
<dbReference type="Gene3D" id="3.40.47.10">
    <property type="match status" value="1"/>
</dbReference>
<dbReference type="CDD" id="cd00829">
    <property type="entry name" value="SCP-x_thiolase"/>
    <property type="match status" value="1"/>
</dbReference>
<evidence type="ECO:0000313" key="2">
    <source>
        <dbReference type="EMBL" id="SVC41303.1"/>
    </source>
</evidence>
<gene>
    <name evidence="2" type="ORF">METZ01_LOCUS294157</name>
</gene>
<reference evidence="2" key="1">
    <citation type="submission" date="2018-05" db="EMBL/GenBank/DDBJ databases">
        <authorList>
            <person name="Lanie J.A."/>
            <person name="Ng W.-L."/>
            <person name="Kazmierczak K.M."/>
            <person name="Andrzejewski T.M."/>
            <person name="Davidsen T.M."/>
            <person name="Wayne K.J."/>
            <person name="Tettelin H."/>
            <person name="Glass J.I."/>
            <person name="Rusch D."/>
            <person name="Podicherti R."/>
            <person name="Tsui H.-C.T."/>
            <person name="Winkler M.E."/>
        </authorList>
    </citation>
    <scope>NUCLEOTIDE SEQUENCE</scope>
</reference>
<dbReference type="PANTHER" id="PTHR42870:SF1">
    <property type="entry name" value="NON-SPECIFIC LIPID-TRANSFER PROTEIN-LIKE 2"/>
    <property type="match status" value="1"/>
</dbReference>
<dbReference type="GO" id="GO:0016746">
    <property type="term" value="F:acyltransferase activity"/>
    <property type="evidence" value="ECO:0007669"/>
    <property type="project" value="InterPro"/>
</dbReference>
<feature type="non-terminal residue" evidence="2">
    <location>
        <position position="335"/>
    </location>
</feature>
<protein>
    <recommendedName>
        <fullName evidence="1">Thiolase C-terminal domain-containing protein</fullName>
    </recommendedName>
</protein>